<evidence type="ECO:0000313" key="7">
    <source>
        <dbReference type="Proteomes" id="UP000229498"/>
    </source>
</evidence>
<dbReference type="AlphaFoldDB" id="A0A2M9G582"/>
<dbReference type="InterPro" id="IPR029052">
    <property type="entry name" value="Metallo-depent_PP-like"/>
</dbReference>
<evidence type="ECO:0000256" key="4">
    <source>
        <dbReference type="ARBA" id="ARBA00025742"/>
    </source>
</evidence>
<dbReference type="InterPro" id="IPR050884">
    <property type="entry name" value="CNP_phosphodiesterase-III"/>
</dbReference>
<keyword evidence="1" id="KW-0479">Metal-binding</keyword>
<dbReference type="CDD" id="cd07400">
    <property type="entry name" value="MPP_1"/>
    <property type="match status" value="1"/>
</dbReference>
<keyword evidence="2" id="KW-0378">Hydrolase</keyword>
<dbReference type="GO" id="GO:0046872">
    <property type="term" value="F:metal ion binding"/>
    <property type="evidence" value="ECO:0007669"/>
    <property type="project" value="UniProtKB-KW"/>
</dbReference>
<evidence type="ECO:0000256" key="3">
    <source>
        <dbReference type="ARBA" id="ARBA00023004"/>
    </source>
</evidence>
<evidence type="ECO:0000313" key="6">
    <source>
        <dbReference type="EMBL" id="PJK30875.1"/>
    </source>
</evidence>
<dbReference type="InterPro" id="IPR004843">
    <property type="entry name" value="Calcineurin-like_PHP"/>
</dbReference>
<name>A0A2M9G582_9PROT</name>
<evidence type="ECO:0000256" key="2">
    <source>
        <dbReference type="ARBA" id="ARBA00022801"/>
    </source>
</evidence>
<keyword evidence="3" id="KW-0408">Iron</keyword>
<comment type="caution">
    <text evidence="6">The sequence shown here is derived from an EMBL/GenBank/DDBJ whole genome shotgun (WGS) entry which is preliminary data.</text>
</comment>
<feature type="domain" description="Calcineurin-like phosphoesterase" evidence="5">
    <location>
        <begin position="4"/>
        <end position="193"/>
    </location>
</feature>
<dbReference type="GO" id="GO:0016787">
    <property type="term" value="F:hydrolase activity"/>
    <property type="evidence" value="ECO:0007669"/>
    <property type="project" value="UniProtKB-KW"/>
</dbReference>
<sequence>MLSMLHISDLHFGPPFLPRVGEALQEIAPRLTPDVIIVTGDITQRAKPSQFEAARRFIDRLPDVPKVIVPGNHDVPLYRIRERLSRPLDLYRKYMTPELDGVLRLERAVILWLNSTSPYRAISNGRIHLDQLAYSRKVLADASPETVKFIAAHHHFHPAPDYERDQTMPKAKRAMDIFVELGVDMIFGGHLHRAYIGNSLDVYAGADREHGIIIVQCGTTTSRQGRGREREKNSFNFVEVDGDLLHVTHYLYFEGEGFSPISRHTFPRPGRRVADASRLRGSLA</sequence>
<dbReference type="OrthoDB" id="651281at2"/>
<evidence type="ECO:0000259" key="5">
    <source>
        <dbReference type="Pfam" id="PF00149"/>
    </source>
</evidence>
<organism evidence="6 7">
    <name type="scientific">Minwuia thermotolerans</name>
    <dbReference type="NCBI Taxonomy" id="2056226"/>
    <lineage>
        <taxon>Bacteria</taxon>
        <taxon>Pseudomonadati</taxon>
        <taxon>Pseudomonadota</taxon>
        <taxon>Alphaproteobacteria</taxon>
        <taxon>Minwuiales</taxon>
        <taxon>Minwuiaceae</taxon>
        <taxon>Minwuia</taxon>
    </lineage>
</organism>
<accession>A0A2M9G582</accession>
<dbReference type="Proteomes" id="UP000229498">
    <property type="component" value="Unassembled WGS sequence"/>
</dbReference>
<dbReference type="Pfam" id="PF00149">
    <property type="entry name" value="Metallophos"/>
    <property type="match status" value="1"/>
</dbReference>
<comment type="similarity">
    <text evidence="4">Belongs to the cyclic nucleotide phosphodiesterase class-III family.</text>
</comment>
<dbReference type="RefSeq" id="WP_109793020.1">
    <property type="nucleotide sequence ID" value="NZ_PIGG01000024.1"/>
</dbReference>
<dbReference type="PANTHER" id="PTHR42988">
    <property type="entry name" value="PHOSPHOHYDROLASE"/>
    <property type="match status" value="1"/>
</dbReference>
<keyword evidence="7" id="KW-1185">Reference proteome</keyword>
<dbReference type="PANTHER" id="PTHR42988:SF2">
    <property type="entry name" value="CYCLIC NUCLEOTIDE PHOSPHODIESTERASE CBUA0032-RELATED"/>
    <property type="match status" value="1"/>
</dbReference>
<protein>
    <submittedName>
        <fullName evidence="6">3',5'-cyclic-nucleotide phosphodiesterase</fullName>
    </submittedName>
</protein>
<dbReference type="EMBL" id="PHIG01000013">
    <property type="protein sequence ID" value="PJK30875.1"/>
    <property type="molecule type" value="Genomic_DNA"/>
</dbReference>
<gene>
    <name evidence="6" type="ORF">CVT23_04500</name>
</gene>
<dbReference type="SUPFAM" id="SSF56300">
    <property type="entry name" value="Metallo-dependent phosphatases"/>
    <property type="match status" value="1"/>
</dbReference>
<reference evidence="6 7" key="1">
    <citation type="submission" date="2017-11" db="EMBL/GenBank/DDBJ databases">
        <title>Draft genome sequence of Rhizobiales bacterium SY3-13.</title>
        <authorList>
            <person name="Sun C."/>
        </authorList>
    </citation>
    <scope>NUCLEOTIDE SEQUENCE [LARGE SCALE GENOMIC DNA]</scope>
    <source>
        <strain evidence="6 7">SY3-13</strain>
    </source>
</reference>
<evidence type="ECO:0000256" key="1">
    <source>
        <dbReference type="ARBA" id="ARBA00022723"/>
    </source>
</evidence>
<dbReference type="Gene3D" id="3.60.21.10">
    <property type="match status" value="1"/>
</dbReference>
<proteinExistence type="inferred from homology"/>